<dbReference type="Proteomes" id="UP000466966">
    <property type="component" value="Unassembled WGS sequence"/>
</dbReference>
<keyword evidence="1" id="KW-1133">Transmembrane helix</keyword>
<feature type="transmembrane region" description="Helical" evidence="1">
    <location>
        <begin position="40"/>
        <end position="68"/>
    </location>
</feature>
<dbReference type="AlphaFoldDB" id="A0A844YTY9"/>
<sequence>MTAFLRSTAGRWTVRILGLAGGWVVATQALGMAWDGGGHLFLVAMLVVVVLAFAYAIDQFLGLALSFVPAGPASRPRHSGPIPPLAKAKQARVRRMHAALAQVGAFAPQVPPVEAAFPAFAVDRQPVSWIALLDAYAGADYYLDTAEPAQWLDTILFSRLPDGWDSPPQGRRWALLWEDETVIVALLVDGAVDALNAIESAPTGWEWLDAEAAAALGQAGLLISTND</sequence>
<dbReference type="RefSeq" id="WP_160770412.1">
    <property type="nucleotide sequence ID" value="NZ_WTYV01000001.1"/>
</dbReference>
<reference evidence="2 3" key="1">
    <citation type="submission" date="2019-12" db="EMBL/GenBank/DDBJ databases">
        <title>Genomic-based taxomic classification of the family Erythrobacteraceae.</title>
        <authorList>
            <person name="Xu L."/>
        </authorList>
    </citation>
    <scope>NUCLEOTIDE SEQUENCE [LARGE SCALE GENOMIC DNA]</scope>
    <source>
        <strain evidence="2 3">M0322</strain>
    </source>
</reference>
<gene>
    <name evidence="2" type="ORF">GRI99_02495</name>
</gene>
<name>A0A844YTY9_9SPHN</name>
<keyword evidence="1" id="KW-0472">Membrane</keyword>
<evidence type="ECO:0000313" key="3">
    <source>
        <dbReference type="Proteomes" id="UP000466966"/>
    </source>
</evidence>
<feature type="transmembrane region" description="Helical" evidence="1">
    <location>
        <begin position="12"/>
        <end position="34"/>
    </location>
</feature>
<dbReference type="EMBL" id="WTYV01000001">
    <property type="protein sequence ID" value="MXO70500.1"/>
    <property type="molecule type" value="Genomic_DNA"/>
</dbReference>
<accession>A0A844YTY9</accession>
<evidence type="ECO:0000313" key="2">
    <source>
        <dbReference type="EMBL" id="MXO70500.1"/>
    </source>
</evidence>
<protein>
    <submittedName>
        <fullName evidence="2">Uncharacterized protein</fullName>
    </submittedName>
</protein>
<comment type="caution">
    <text evidence="2">The sequence shown here is derived from an EMBL/GenBank/DDBJ whole genome shotgun (WGS) entry which is preliminary data.</text>
</comment>
<keyword evidence="3" id="KW-1185">Reference proteome</keyword>
<keyword evidence="1" id="KW-0812">Transmembrane</keyword>
<proteinExistence type="predicted"/>
<organism evidence="2 3">
    <name type="scientific">Alteraurantiacibacter buctensis</name>
    <dbReference type="NCBI Taxonomy" id="1503981"/>
    <lineage>
        <taxon>Bacteria</taxon>
        <taxon>Pseudomonadati</taxon>
        <taxon>Pseudomonadota</taxon>
        <taxon>Alphaproteobacteria</taxon>
        <taxon>Sphingomonadales</taxon>
        <taxon>Erythrobacteraceae</taxon>
        <taxon>Alteraurantiacibacter</taxon>
    </lineage>
</organism>
<evidence type="ECO:0000256" key="1">
    <source>
        <dbReference type="SAM" id="Phobius"/>
    </source>
</evidence>